<comment type="caution">
    <text evidence="2">The sequence shown here is derived from an EMBL/GenBank/DDBJ whole genome shotgun (WGS) entry which is preliminary data.</text>
</comment>
<sequence>MSNVKRTVVGMLCMILLVCSFIAFTGFTTANAETAEYFSAEEYTESDNLLNNDGTLSKNETIFTFANEVHYSEMAAFIPDLSRVVPLQYLENDGTYSYFGKEYGFYMVVEDPYIDLLLVDISYELDEGKLYGEHNKDNVYTMKMQINH</sequence>
<accession>A0A9D1AFE9</accession>
<name>A0A9D1AFE9_9FIRM</name>
<evidence type="ECO:0000313" key="3">
    <source>
        <dbReference type="Proteomes" id="UP000824179"/>
    </source>
</evidence>
<dbReference type="EMBL" id="DVHB01000035">
    <property type="protein sequence ID" value="HIR39070.1"/>
    <property type="molecule type" value="Genomic_DNA"/>
</dbReference>
<reference evidence="2" key="1">
    <citation type="submission" date="2020-10" db="EMBL/GenBank/DDBJ databases">
        <authorList>
            <person name="Gilroy R."/>
        </authorList>
    </citation>
    <scope>NUCLEOTIDE SEQUENCE</scope>
    <source>
        <strain evidence="2">ChiW25-3613</strain>
    </source>
</reference>
<reference evidence="2" key="2">
    <citation type="journal article" date="2021" name="PeerJ">
        <title>Extensive microbial diversity within the chicken gut microbiome revealed by metagenomics and culture.</title>
        <authorList>
            <person name="Gilroy R."/>
            <person name="Ravi A."/>
            <person name="Getino M."/>
            <person name="Pursley I."/>
            <person name="Horton D.L."/>
            <person name="Alikhan N.F."/>
            <person name="Baker D."/>
            <person name="Gharbi K."/>
            <person name="Hall N."/>
            <person name="Watson M."/>
            <person name="Adriaenssens E.M."/>
            <person name="Foster-Nyarko E."/>
            <person name="Jarju S."/>
            <person name="Secka A."/>
            <person name="Antonio M."/>
            <person name="Oren A."/>
            <person name="Chaudhuri R.R."/>
            <person name="La Ragione R."/>
            <person name="Hildebrand F."/>
            <person name="Pallen M.J."/>
        </authorList>
    </citation>
    <scope>NUCLEOTIDE SEQUENCE</scope>
    <source>
        <strain evidence="2">ChiW25-3613</strain>
    </source>
</reference>
<evidence type="ECO:0000313" key="2">
    <source>
        <dbReference type="EMBL" id="HIR39070.1"/>
    </source>
</evidence>
<organism evidence="2 3">
    <name type="scientific">Candidatus Coproplasma stercoripullorum</name>
    <dbReference type="NCBI Taxonomy" id="2840751"/>
    <lineage>
        <taxon>Bacteria</taxon>
        <taxon>Bacillati</taxon>
        <taxon>Bacillota</taxon>
        <taxon>Clostridia</taxon>
        <taxon>Eubacteriales</taxon>
        <taxon>Candidatus Coproplasma</taxon>
    </lineage>
</organism>
<gene>
    <name evidence="2" type="ORF">IAB90_01685</name>
</gene>
<keyword evidence="1" id="KW-0732">Signal</keyword>
<dbReference type="Proteomes" id="UP000824179">
    <property type="component" value="Unassembled WGS sequence"/>
</dbReference>
<dbReference type="AlphaFoldDB" id="A0A9D1AFE9"/>
<feature type="chain" id="PRO_5039503708" evidence="1">
    <location>
        <begin position="33"/>
        <end position="148"/>
    </location>
</feature>
<protein>
    <submittedName>
        <fullName evidence="2">Uncharacterized protein</fullName>
    </submittedName>
</protein>
<proteinExistence type="predicted"/>
<evidence type="ECO:0000256" key="1">
    <source>
        <dbReference type="SAM" id="SignalP"/>
    </source>
</evidence>
<feature type="signal peptide" evidence="1">
    <location>
        <begin position="1"/>
        <end position="32"/>
    </location>
</feature>